<name>A0A7S8FBG1_9BACT</name>
<gene>
    <name evidence="2" type="ORF">Nkreftii_000530</name>
</gene>
<feature type="chain" id="PRO_5032408003" evidence="1">
    <location>
        <begin position="24"/>
        <end position="248"/>
    </location>
</feature>
<feature type="signal peptide" evidence="1">
    <location>
        <begin position="1"/>
        <end position="23"/>
    </location>
</feature>
<reference evidence="2 3" key="1">
    <citation type="journal article" date="2020" name="ISME J.">
        <title>Enrichment and physiological characterization of a novel comammox Nitrospira indicates ammonium inhibition of complete nitrification.</title>
        <authorList>
            <person name="Sakoula D."/>
            <person name="Koch H."/>
            <person name="Frank J."/>
            <person name="Jetten M.S.M."/>
            <person name="van Kessel M.A.H.J."/>
            <person name="Lucker S."/>
        </authorList>
    </citation>
    <scope>NUCLEOTIDE SEQUENCE [LARGE SCALE GENOMIC DNA]</scope>
    <source>
        <strain evidence="2">Comreactor17</strain>
    </source>
</reference>
<evidence type="ECO:0000256" key="1">
    <source>
        <dbReference type="SAM" id="SignalP"/>
    </source>
</evidence>
<dbReference type="KEGG" id="nkf:Nkreftii_000530"/>
<dbReference type="Proteomes" id="UP000593737">
    <property type="component" value="Chromosome"/>
</dbReference>
<evidence type="ECO:0000313" key="2">
    <source>
        <dbReference type="EMBL" id="QPD02756.1"/>
    </source>
</evidence>
<dbReference type="AlphaFoldDB" id="A0A7S8FBG1"/>
<sequence>MTRAFAQGALALMLWSLPTMLWADPNLDYQNRGDRFEGVKPKPVSGYDIELISVLADYQEPATQLPDQLRVGFYLPSQTPVHLTVREQDYRLYYWLDKVTPTKGWQAKSVNEYSWPTGPVLRRLDQKLNTYELGVLIRLGRGTPAENEEIVPAILYHAKSPEKISGYLFTMKTNGDARLSCKILRGKESAELMTQAFRRIPGGRPFTVRWEAGTAQEGQYVLVCDGYFLDTNQHLRQTVRYFHKPTVR</sequence>
<dbReference type="EMBL" id="CP047423">
    <property type="protein sequence ID" value="QPD02756.1"/>
    <property type="molecule type" value="Genomic_DNA"/>
</dbReference>
<evidence type="ECO:0000313" key="3">
    <source>
        <dbReference type="Proteomes" id="UP000593737"/>
    </source>
</evidence>
<accession>A0A7S8FBG1</accession>
<proteinExistence type="predicted"/>
<organism evidence="2 3">
    <name type="scientific">Candidatus Nitrospira kreftii</name>
    <dbReference type="NCBI Taxonomy" id="2652173"/>
    <lineage>
        <taxon>Bacteria</taxon>
        <taxon>Pseudomonadati</taxon>
        <taxon>Nitrospirota</taxon>
        <taxon>Nitrospiria</taxon>
        <taxon>Nitrospirales</taxon>
        <taxon>Nitrospiraceae</taxon>
        <taxon>Nitrospira</taxon>
    </lineage>
</organism>
<protein>
    <submittedName>
        <fullName evidence="2">Uncharacterized protein</fullName>
    </submittedName>
</protein>
<keyword evidence="1" id="KW-0732">Signal</keyword>